<sequence>MRRLEAGLTIRLRFACSLADIVQSAVRRGRAPIALDIILSQMSASPSILHIGPGGLLFSCHIVTIRLSGGANKTVSNNSHCEWRLSAVNLLEAMRIYVRVVERGSISGAARDLSIGQPAASERIERLEKYLGCRLLLRSARAFNCTPEGVIFYERSKRILHAVEQAIAEVTNEGQALKGTIRIAAPHCFGETIVPEALTLVRATYPELDLELVLNDRIVDLVTEGVDISFRLGQLGEGAFLARQLGQVGRVLVAAPGYLSQHGPITEPSELVKHPFIRVQSLFGTDQLPLRHVATVVESVPIRTAIKTSHWRPMYEMILAGAGIGVLEEPACVDALAEGRLVRILPGFDLPSFELNLLSQTQRQVSARVRLIVMMLNACTPEILARVRAEIDAHFDRYHASEINKWHALRKSLSLIDNVSESRSFQMAQQLIVAVFDNVDVAERAGRDFRNFEEKDLGFKIESGVLVQKDAAGKLILLDKQTRPFWGTVIGALTGGLIGMLGGPVGAMLGFTIGASGGLAEHAIKDTLDDDLVASISSKLASNRVAFILEAQEASPFEVDNIVLGYGGSVFRKPLP</sequence>
<dbReference type="InterPro" id="IPR005119">
    <property type="entry name" value="LysR_subst-bd"/>
</dbReference>
<protein>
    <submittedName>
        <fullName evidence="6">HTH-type transcriptional regulator ArgP</fullName>
    </submittedName>
</protein>
<dbReference type="PROSITE" id="PS50931">
    <property type="entry name" value="HTH_LYSR"/>
    <property type="match status" value="1"/>
</dbReference>
<dbReference type="Gene3D" id="3.40.190.290">
    <property type="match status" value="1"/>
</dbReference>
<evidence type="ECO:0000259" key="5">
    <source>
        <dbReference type="PROSITE" id="PS50931"/>
    </source>
</evidence>
<feature type="domain" description="HTH lysR-type" evidence="5">
    <location>
        <begin position="89"/>
        <end position="146"/>
    </location>
</feature>
<proteinExistence type="inferred from homology"/>
<reference evidence="6" key="1">
    <citation type="submission" date="2021-02" db="EMBL/GenBank/DDBJ databases">
        <authorList>
            <person name="Vanwijnsberghe S."/>
        </authorList>
    </citation>
    <scope>NUCLEOTIDE SEQUENCE</scope>
    <source>
        <strain evidence="6">R-70211</strain>
    </source>
</reference>
<name>A0A9N8QZP3_9BURK</name>
<keyword evidence="2" id="KW-0805">Transcription regulation</keyword>
<keyword evidence="7" id="KW-1185">Reference proteome</keyword>
<dbReference type="GO" id="GO:0006351">
    <property type="term" value="P:DNA-templated transcription"/>
    <property type="evidence" value="ECO:0007669"/>
    <property type="project" value="TreeGrafter"/>
</dbReference>
<dbReference type="GO" id="GO:0003700">
    <property type="term" value="F:DNA-binding transcription factor activity"/>
    <property type="evidence" value="ECO:0007669"/>
    <property type="project" value="InterPro"/>
</dbReference>
<dbReference type="FunFam" id="1.10.10.10:FF:000001">
    <property type="entry name" value="LysR family transcriptional regulator"/>
    <property type="match status" value="1"/>
</dbReference>
<dbReference type="Pfam" id="PF00126">
    <property type="entry name" value="HTH_1"/>
    <property type="match status" value="1"/>
</dbReference>
<dbReference type="PRINTS" id="PR00039">
    <property type="entry name" value="HTHLYSR"/>
</dbReference>
<dbReference type="CDD" id="cd08422">
    <property type="entry name" value="PBP2_CrgA_like"/>
    <property type="match status" value="1"/>
</dbReference>
<dbReference type="Proteomes" id="UP000675121">
    <property type="component" value="Unassembled WGS sequence"/>
</dbReference>
<dbReference type="InterPro" id="IPR036390">
    <property type="entry name" value="WH_DNA-bd_sf"/>
</dbReference>
<evidence type="ECO:0000256" key="4">
    <source>
        <dbReference type="ARBA" id="ARBA00023163"/>
    </source>
</evidence>
<dbReference type="EMBL" id="CAJNAS010000016">
    <property type="protein sequence ID" value="CAE6933593.1"/>
    <property type="molecule type" value="Genomic_DNA"/>
</dbReference>
<dbReference type="Gene3D" id="1.10.10.10">
    <property type="entry name" value="Winged helix-like DNA-binding domain superfamily/Winged helix DNA-binding domain"/>
    <property type="match status" value="1"/>
</dbReference>
<dbReference type="InterPro" id="IPR000847">
    <property type="entry name" value="LysR_HTH_N"/>
</dbReference>
<dbReference type="InterPro" id="IPR036388">
    <property type="entry name" value="WH-like_DNA-bd_sf"/>
</dbReference>
<dbReference type="InterPro" id="IPR058163">
    <property type="entry name" value="LysR-type_TF_proteobact-type"/>
</dbReference>
<keyword evidence="4" id="KW-0804">Transcription</keyword>
<accession>A0A9N8QZP3</accession>
<dbReference type="SUPFAM" id="SSF53850">
    <property type="entry name" value="Periplasmic binding protein-like II"/>
    <property type="match status" value="1"/>
</dbReference>
<evidence type="ECO:0000256" key="3">
    <source>
        <dbReference type="ARBA" id="ARBA00023125"/>
    </source>
</evidence>
<dbReference type="AlphaFoldDB" id="A0A9N8QZP3"/>
<keyword evidence="3" id="KW-0238">DNA-binding</keyword>
<evidence type="ECO:0000313" key="7">
    <source>
        <dbReference type="Proteomes" id="UP000675121"/>
    </source>
</evidence>
<comment type="caution">
    <text evidence="6">The sequence shown here is derived from an EMBL/GenBank/DDBJ whole genome shotgun (WGS) entry which is preliminary data.</text>
</comment>
<evidence type="ECO:0000313" key="6">
    <source>
        <dbReference type="EMBL" id="CAE6933593.1"/>
    </source>
</evidence>
<dbReference type="Pfam" id="PF03466">
    <property type="entry name" value="LysR_substrate"/>
    <property type="match status" value="1"/>
</dbReference>
<dbReference type="SUPFAM" id="SSF46785">
    <property type="entry name" value="Winged helix' DNA-binding domain"/>
    <property type="match status" value="1"/>
</dbReference>
<comment type="similarity">
    <text evidence="1">Belongs to the LysR transcriptional regulatory family.</text>
</comment>
<dbReference type="PANTHER" id="PTHR30537">
    <property type="entry name" value="HTH-TYPE TRANSCRIPTIONAL REGULATOR"/>
    <property type="match status" value="1"/>
</dbReference>
<evidence type="ECO:0000256" key="2">
    <source>
        <dbReference type="ARBA" id="ARBA00023015"/>
    </source>
</evidence>
<dbReference type="GO" id="GO:0043565">
    <property type="term" value="F:sequence-specific DNA binding"/>
    <property type="evidence" value="ECO:0007669"/>
    <property type="project" value="TreeGrafter"/>
</dbReference>
<evidence type="ECO:0000256" key="1">
    <source>
        <dbReference type="ARBA" id="ARBA00009437"/>
    </source>
</evidence>
<dbReference type="PANTHER" id="PTHR30537:SF5">
    <property type="entry name" value="HTH-TYPE TRANSCRIPTIONAL ACTIVATOR TTDR-RELATED"/>
    <property type="match status" value="1"/>
</dbReference>
<organism evidence="6 7">
    <name type="scientific">Paraburkholderia domus</name>
    <dbReference type="NCBI Taxonomy" id="2793075"/>
    <lineage>
        <taxon>Bacteria</taxon>
        <taxon>Pseudomonadati</taxon>
        <taxon>Pseudomonadota</taxon>
        <taxon>Betaproteobacteria</taxon>
        <taxon>Burkholderiales</taxon>
        <taxon>Burkholderiaceae</taxon>
        <taxon>Paraburkholderia</taxon>
    </lineage>
</organism>
<gene>
    <name evidence="6" type="primary">argP_4</name>
    <name evidence="6" type="ORF">R70211_05256</name>
</gene>